<protein>
    <submittedName>
        <fullName evidence="3">Molybdopterin-binding aldehyde dehydrogenase-like protein</fullName>
    </submittedName>
</protein>
<feature type="domain" description="Aldehyde oxidase/xanthine dehydrogenase a/b hammerhead" evidence="2">
    <location>
        <begin position="176"/>
        <end position="251"/>
    </location>
</feature>
<dbReference type="Gene3D" id="3.90.1170.50">
    <property type="entry name" value="Aldehyde oxidase/xanthine dehydrogenase, a/b hammerhead"/>
    <property type="match status" value="1"/>
</dbReference>
<evidence type="ECO:0000259" key="2">
    <source>
        <dbReference type="SMART" id="SM01008"/>
    </source>
</evidence>
<dbReference type="AlphaFoldDB" id="A0A2W7I1V5"/>
<dbReference type="Proteomes" id="UP000249688">
    <property type="component" value="Unassembled WGS sequence"/>
</dbReference>
<feature type="compositionally biased region" description="Basic and acidic residues" evidence="1">
    <location>
        <begin position="335"/>
        <end position="350"/>
    </location>
</feature>
<dbReference type="EMBL" id="QKYU01000028">
    <property type="protein sequence ID" value="PZW39422.1"/>
    <property type="molecule type" value="Genomic_DNA"/>
</dbReference>
<dbReference type="InterPro" id="IPR000674">
    <property type="entry name" value="Ald_Oxase/Xan_DH_a/b"/>
</dbReference>
<organism evidence="3 4">
    <name type="scientific">Humitalea rosea</name>
    <dbReference type="NCBI Taxonomy" id="990373"/>
    <lineage>
        <taxon>Bacteria</taxon>
        <taxon>Pseudomonadati</taxon>
        <taxon>Pseudomonadota</taxon>
        <taxon>Alphaproteobacteria</taxon>
        <taxon>Acetobacterales</taxon>
        <taxon>Roseomonadaceae</taxon>
        <taxon>Humitalea</taxon>
    </lineage>
</organism>
<evidence type="ECO:0000313" key="4">
    <source>
        <dbReference type="Proteomes" id="UP000249688"/>
    </source>
</evidence>
<accession>A0A2W7I1V5</accession>
<dbReference type="InterPro" id="IPR046867">
    <property type="entry name" value="AldOxase/xan_DH_MoCoBD2"/>
</dbReference>
<evidence type="ECO:0000256" key="1">
    <source>
        <dbReference type="SAM" id="MobiDB-lite"/>
    </source>
</evidence>
<dbReference type="Gene3D" id="3.30.365.10">
    <property type="entry name" value="Aldehyde oxidase/xanthine dehydrogenase, molybdopterin binding domain"/>
    <property type="match status" value="1"/>
</dbReference>
<dbReference type="PANTHER" id="PTHR47495:SF1">
    <property type="entry name" value="BLL3820 PROTEIN"/>
    <property type="match status" value="1"/>
</dbReference>
<dbReference type="InterPro" id="IPR052516">
    <property type="entry name" value="N-heterocyclic_Hydroxylase"/>
</dbReference>
<name>A0A2W7I1V5_9PROT</name>
<gene>
    <name evidence="3" type="ORF">C8P66_1281</name>
</gene>
<dbReference type="InterPro" id="IPR037165">
    <property type="entry name" value="AldOxase/xan_DH_Mopterin-bd_sf"/>
</dbReference>
<dbReference type="Pfam" id="PF20256">
    <property type="entry name" value="MoCoBD_2"/>
    <property type="match status" value="1"/>
</dbReference>
<dbReference type="SMART" id="SM01008">
    <property type="entry name" value="Ald_Xan_dh_C"/>
    <property type="match status" value="1"/>
</dbReference>
<sequence>MTAPAGLPASLNANRRLSQWLRLRADGRVIVTPGKVEIGQGILTALAQIVADELDVAWERVAVEAASTDTSPNEGVTSGSRSVQDSGLALRHACAAARAIHVAVIAQRSGVPREALRIEDGRFLAPDGRMVGSYWAEAASGLLDCDIPAEVTPKAPAARRIAGWAAPRLDLPDKVFGAPRYIHDLRLPGMRFARMLRPPSRGARLAAVPAAPPGARLVVDGDFLAIVCDSEAAVAAAASRLAPRIAWQERDTLPDAARLPERFKAGPIETANIASPPPAHRRPARASPERRVLPALSRPCLDRPKLRRGALVGAWRARSGGVVALPEHLWSAPRSRHDPWPGARASDRASPRRRRLLRPQWGR</sequence>
<reference evidence="3 4" key="1">
    <citation type="submission" date="2018-06" db="EMBL/GenBank/DDBJ databases">
        <title>Genomic Encyclopedia of Archaeal and Bacterial Type Strains, Phase II (KMG-II): from individual species to whole genera.</title>
        <authorList>
            <person name="Goeker M."/>
        </authorList>
    </citation>
    <scope>NUCLEOTIDE SEQUENCE [LARGE SCALE GENOMIC DNA]</scope>
    <source>
        <strain evidence="3 4">DSM 24525</strain>
    </source>
</reference>
<dbReference type="PANTHER" id="PTHR47495">
    <property type="entry name" value="ALDEHYDE DEHYDROGENASE"/>
    <property type="match status" value="1"/>
</dbReference>
<dbReference type="SUPFAM" id="SSF56003">
    <property type="entry name" value="Molybdenum cofactor-binding domain"/>
    <property type="match status" value="1"/>
</dbReference>
<comment type="caution">
    <text evidence="3">The sequence shown here is derived from an EMBL/GenBank/DDBJ whole genome shotgun (WGS) entry which is preliminary data.</text>
</comment>
<feature type="region of interest" description="Disordered" evidence="1">
    <location>
        <begin position="269"/>
        <end position="291"/>
    </location>
</feature>
<feature type="region of interest" description="Disordered" evidence="1">
    <location>
        <begin position="333"/>
        <end position="363"/>
    </location>
</feature>
<keyword evidence="4" id="KW-1185">Reference proteome</keyword>
<evidence type="ECO:0000313" key="3">
    <source>
        <dbReference type="EMBL" id="PZW39422.1"/>
    </source>
</evidence>
<dbReference type="GO" id="GO:0016491">
    <property type="term" value="F:oxidoreductase activity"/>
    <property type="evidence" value="ECO:0007669"/>
    <property type="project" value="InterPro"/>
</dbReference>
<proteinExistence type="predicted"/>